<accession>A0A6P3J8H6</accession>
<keyword evidence="9 13" id="KW-0238">DNA-binding</keyword>
<dbReference type="PRINTS" id="PR00623">
    <property type="entry name" value="HISTONEH4"/>
</dbReference>
<sequence>MSGCGKGGKGLGKGGAKRHRKVLRDNIQGITKPAIRRLARRGGVKRISGLIYEETRGVLKVFLENVIRDAVTYTEHAKRKTVTAMDAPPIGTCLAEGPGSPTLYPSQCTGTGPRTPRTLQPGTSGPSPCGLQSCHGPGAVGYLLKFFGFLEWGSSCECGVARSLQLLDGSWSPEFSAAALVGRAGSQALSCAGRVPRWPVAQGVLMQVACRVSDTSRGSQFRCRQGGRWGQVPGLIRFKGGRLQNGRWPSPHVCGIRRSPKRLLPVLRPQGELQLPPASPGDFLRPTGGSDPENFHVTASDLGPEHFPSWVS</sequence>
<reference evidence="16" key="1">
    <citation type="submission" date="2025-08" db="UniProtKB">
        <authorList>
            <consortium name="RefSeq"/>
        </authorList>
    </citation>
    <scope>IDENTIFICATION</scope>
    <source>
        <tissue evidence="16">Blood</tissue>
    </source>
</reference>
<evidence type="ECO:0000256" key="4">
    <source>
        <dbReference type="ARBA" id="ARBA00006564"/>
    </source>
</evidence>
<evidence type="ECO:0000256" key="2">
    <source>
        <dbReference type="ARBA" id="ARBA00004123"/>
    </source>
</evidence>
<evidence type="ECO:0000256" key="13">
    <source>
        <dbReference type="RuleBase" id="RU000528"/>
    </source>
</evidence>
<organism evidence="15 16">
    <name type="scientific">Bison bison bison</name>
    <name type="common">North American plains bison</name>
    <dbReference type="NCBI Taxonomy" id="43346"/>
    <lineage>
        <taxon>Eukaryota</taxon>
        <taxon>Metazoa</taxon>
        <taxon>Chordata</taxon>
        <taxon>Craniata</taxon>
        <taxon>Vertebrata</taxon>
        <taxon>Euteleostomi</taxon>
        <taxon>Mammalia</taxon>
        <taxon>Eutheria</taxon>
        <taxon>Laurasiatheria</taxon>
        <taxon>Artiodactyla</taxon>
        <taxon>Ruminantia</taxon>
        <taxon>Pecora</taxon>
        <taxon>Bovidae</taxon>
        <taxon>Bovinae</taxon>
        <taxon>Bison</taxon>
    </lineage>
</organism>
<keyword evidence="8" id="KW-0007">Acetylation</keyword>
<dbReference type="GO" id="GO:0030527">
    <property type="term" value="F:structural constituent of chromatin"/>
    <property type="evidence" value="ECO:0007669"/>
    <property type="project" value="InterPro"/>
</dbReference>
<dbReference type="GO" id="GO:0003677">
    <property type="term" value="F:DNA binding"/>
    <property type="evidence" value="ECO:0007669"/>
    <property type="project" value="UniProtKB-KW"/>
</dbReference>
<keyword evidence="15" id="KW-1185">Reference proteome</keyword>
<evidence type="ECO:0000256" key="8">
    <source>
        <dbReference type="ARBA" id="ARBA00022990"/>
    </source>
</evidence>
<keyword evidence="6 13" id="KW-0158">Chromosome</keyword>
<evidence type="ECO:0000256" key="12">
    <source>
        <dbReference type="ARBA" id="ARBA00023278"/>
    </source>
</evidence>
<dbReference type="GO" id="GO:0005634">
    <property type="term" value="C:nucleus"/>
    <property type="evidence" value="ECO:0007669"/>
    <property type="project" value="UniProtKB-SubCell"/>
</dbReference>
<feature type="compositionally biased region" description="Gly residues" evidence="14">
    <location>
        <begin position="1"/>
        <end position="14"/>
    </location>
</feature>
<name>A0A6P3J8H6_BISBB</name>
<evidence type="ECO:0000313" key="15">
    <source>
        <dbReference type="Proteomes" id="UP000515208"/>
    </source>
</evidence>
<protein>
    <recommendedName>
        <fullName evidence="13">Histone H4</fullName>
    </recommendedName>
</protein>
<proteinExistence type="inferred from homology"/>
<keyword evidence="12" id="KW-0379">Hydroxylation</keyword>
<evidence type="ECO:0000256" key="1">
    <source>
        <dbReference type="ARBA" id="ARBA00002001"/>
    </source>
</evidence>
<dbReference type="InterPro" id="IPR019809">
    <property type="entry name" value="Histone_H4_CS"/>
</dbReference>
<evidence type="ECO:0000256" key="11">
    <source>
        <dbReference type="ARBA" id="ARBA00023269"/>
    </source>
</evidence>
<evidence type="ECO:0000256" key="5">
    <source>
        <dbReference type="ARBA" id="ARBA00011538"/>
    </source>
</evidence>
<dbReference type="Gene3D" id="1.10.20.10">
    <property type="entry name" value="Histone, subunit A"/>
    <property type="match status" value="1"/>
</dbReference>
<gene>
    <name evidence="16" type="primary">LOC105004362</name>
</gene>
<evidence type="ECO:0000256" key="6">
    <source>
        <dbReference type="ARBA" id="ARBA00022454"/>
    </source>
</evidence>
<evidence type="ECO:0000256" key="14">
    <source>
        <dbReference type="SAM" id="MobiDB-lite"/>
    </source>
</evidence>
<comment type="function">
    <text evidence="1 13">Core component of nucleosome. Nucleosomes wrap and compact DNA into chromatin, limiting DNA accessibility to the cellular machineries which require DNA as a template. Histones thereby play a central role in transcription regulation, DNA repair, DNA replication and chromosomal stability. DNA accessibility is regulated via a complex set of post-translational modifications of histones, also called histone code, and nucleosome remodeling.</text>
</comment>
<evidence type="ECO:0000256" key="7">
    <source>
        <dbReference type="ARBA" id="ARBA00022481"/>
    </source>
</evidence>
<dbReference type="CDD" id="cd22912">
    <property type="entry name" value="HFD_H4"/>
    <property type="match status" value="1"/>
</dbReference>
<dbReference type="GO" id="GO:0000786">
    <property type="term" value="C:nucleosome"/>
    <property type="evidence" value="ECO:0007669"/>
    <property type="project" value="UniProtKB-KW"/>
</dbReference>
<dbReference type="AlphaFoldDB" id="A0A6P3J8H6"/>
<evidence type="ECO:0000256" key="9">
    <source>
        <dbReference type="ARBA" id="ARBA00023125"/>
    </source>
</evidence>
<dbReference type="GeneID" id="105004362"/>
<evidence type="ECO:0000256" key="3">
    <source>
        <dbReference type="ARBA" id="ARBA00004286"/>
    </source>
</evidence>
<dbReference type="SUPFAM" id="SSF47113">
    <property type="entry name" value="Histone-fold"/>
    <property type="match status" value="1"/>
</dbReference>
<dbReference type="GO" id="GO:0046982">
    <property type="term" value="F:protein heterodimerization activity"/>
    <property type="evidence" value="ECO:0007669"/>
    <property type="project" value="InterPro"/>
</dbReference>
<dbReference type="SMART" id="SM00417">
    <property type="entry name" value="H4"/>
    <property type="match status" value="1"/>
</dbReference>
<feature type="region of interest" description="Disordered" evidence="14">
    <location>
        <begin position="271"/>
        <end position="301"/>
    </location>
</feature>
<feature type="region of interest" description="Disordered" evidence="14">
    <location>
        <begin position="1"/>
        <end position="22"/>
    </location>
</feature>
<dbReference type="InterPro" id="IPR009072">
    <property type="entry name" value="Histone-fold"/>
</dbReference>
<comment type="subcellular location">
    <subcellularLocation>
        <location evidence="3">Chromosome</location>
    </subcellularLocation>
    <subcellularLocation>
        <location evidence="2">Nucleus</location>
    </subcellularLocation>
</comment>
<keyword evidence="10 13" id="KW-0539">Nucleus</keyword>
<comment type="similarity">
    <text evidence="4 13">Belongs to the histone H4 family.</text>
</comment>
<dbReference type="Proteomes" id="UP000515208">
    <property type="component" value="Unplaced"/>
</dbReference>
<comment type="subunit">
    <text evidence="5 13">The nucleosome is a histone octamer containing two molecules each of H2A, H2B, H3 and H4 assembled in one H3-H4 heterotetramer and two H2A-H2B heterodimers. The octamer wraps approximately 147 bp of DNA.</text>
</comment>
<keyword evidence="7" id="KW-0488">Methylation</keyword>
<dbReference type="PANTHER" id="PTHR10484">
    <property type="entry name" value="HISTONE H4"/>
    <property type="match status" value="1"/>
</dbReference>
<keyword evidence="11 13" id="KW-0544">Nucleosome core</keyword>
<dbReference type="KEGG" id="bbis:105004362"/>
<evidence type="ECO:0000313" key="16">
    <source>
        <dbReference type="RefSeq" id="XP_010860257.1"/>
    </source>
</evidence>
<dbReference type="PROSITE" id="PS00047">
    <property type="entry name" value="HISTONE_H4"/>
    <property type="match status" value="1"/>
</dbReference>
<dbReference type="FunFam" id="1.10.20.10:FF:000012">
    <property type="entry name" value="Histone H4"/>
    <property type="match status" value="1"/>
</dbReference>
<dbReference type="RefSeq" id="XP_010860257.1">
    <property type="nucleotide sequence ID" value="XM_010861955.1"/>
</dbReference>
<evidence type="ECO:0000256" key="10">
    <source>
        <dbReference type="ARBA" id="ARBA00023242"/>
    </source>
</evidence>
<dbReference type="InterPro" id="IPR001951">
    <property type="entry name" value="Histone_H4"/>
</dbReference>